<evidence type="ECO:0000313" key="1">
    <source>
        <dbReference type="EMBL" id="MPN58690.1"/>
    </source>
</evidence>
<dbReference type="EMBL" id="VSSQ01131724">
    <property type="protein sequence ID" value="MPN58690.1"/>
    <property type="molecule type" value="Genomic_DNA"/>
</dbReference>
<accession>A0A645J6D0</accession>
<comment type="caution">
    <text evidence="1">The sequence shown here is derived from an EMBL/GenBank/DDBJ whole genome shotgun (WGS) entry which is preliminary data.</text>
</comment>
<protein>
    <submittedName>
        <fullName evidence="1">Uncharacterized protein</fullName>
    </submittedName>
</protein>
<dbReference type="AlphaFoldDB" id="A0A645J6D0"/>
<name>A0A645J6D0_9ZZZZ</name>
<dbReference type="Gene3D" id="3.10.105.10">
    <property type="entry name" value="Dipeptide-binding Protein, Domain 3"/>
    <property type="match status" value="1"/>
</dbReference>
<proteinExistence type="predicted"/>
<gene>
    <name evidence="1" type="ORF">SDC9_206401</name>
</gene>
<reference evidence="1" key="1">
    <citation type="submission" date="2019-08" db="EMBL/GenBank/DDBJ databases">
        <authorList>
            <person name="Kucharzyk K."/>
            <person name="Murdoch R.W."/>
            <person name="Higgins S."/>
            <person name="Loffler F."/>
        </authorList>
    </citation>
    <scope>NUCLEOTIDE SEQUENCE</scope>
</reference>
<organism evidence="1">
    <name type="scientific">bioreactor metagenome</name>
    <dbReference type="NCBI Taxonomy" id="1076179"/>
    <lineage>
        <taxon>unclassified sequences</taxon>
        <taxon>metagenomes</taxon>
        <taxon>ecological metagenomes</taxon>
    </lineage>
</organism>
<sequence>MDREHFDECWQEWLDTLFDPNKTPDMQFSCTSNEFFDMDRTYSALVHKTGTQSAVDNAEYNAMIEEAKSEMDLEKRQEIYDSLVQKLYDDPFAIYLLVLDDLHGGAENLNWTLRQDSRIYISELSFS</sequence>
<dbReference type="SUPFAM" id="SSF53850">
    <property type="entry name" value="Periplasmic binding protein-like II"/>
    <property type="match status" value="1"/>
</dbReference>